<dbReference type="PANTHER" id="PTHR44324">
    <property type="entry name" value="WD40 REPEAT DOMAIN 95"/>
    <property type="match status" value="1"/>
</dbReference>
<feature type="repeat" description="WD" evidence="3">
    <location>
        <begin position="124"/>
        <end position="165"/>
    </location>
</feature>
<dbReference type="InterPro" id="IPR015943">
    <property type="entry name" value="WD40/YVTN_repeat-like_dom_sf"/>
</dbReference>
<dbReference type="SMART" id="SM00320">
    <property type="entry name" value="WD40"/>
    <property type="match status" value="5"/>
</dbReference>
<dbReference type="SUPFAM" id="SSF50978">
    <property type="entry name" value="WD40 repeat-like"/>
    <property type="match status" value="1"/>
</dbReference>
<keyword evidence="2" id="KW-0677">Repeat</keyword>
<dbReference type="Gene3D" id="2.130.10.10">
    <property type="entry name" value="YVTN repeat-like/Quinoprotein amine dehydrogenase"/>
    <property type="match status" value="3"/>
</dbReference>
<evidence type="ECO:0000256" key="1">
    <source>
        <dbReference type="ARBA" id="ARBA00022574"/>
    </source>
</evidence>
<dbReference type="PROSITE" id="PS50082">
    <property type="entry name" value="WD_REPEATS_2"/>
    <property type="match status" value="2"/>
</dbReference>
<proteinExistence type="predicted"/>
<dbReference type="InterPro" id="IPR036322">
    <property type="entry name" value="WD40_repeat_dom_sf"/>
</dbReference>
<reference evidence="4" key="3">
    <citation type="submission" date="2025-08" db="UniProtKB">
        <authorList>
            <consortium name="Ensembl"/>
        </authorList>
    </citation>
    <scope>IDENTIFICATION</scope>
    <source>
        <strain evidence="4">HNI</strain>
    </source>
</reference>
<dbReference type="PROSITE" id="PS00678">
    <property type="entry name" value="WD_REPEATS_1"/>
    <property type="match status" value="1"/>
</dbReference>
<evidence type="ECO:0000256" key="2">
    <source>
        <dbReference type="ARBA" id="ARBA00022737"/>
    </source>
</evidence>
<feature type="repeat" description="WD" evidence="3">
    <location>
        <begin position="38"/>
        <end position="70"/>
    </location>
</feature>
<dbReference type="SUPFAM" id="SSF101908">
    <property type="entry name" value="Putative isomerase YbhE"/>
    <property type="match status" value="1"/>
</dbReference>
<evidence type="ECO:0000313" key="5">
    <source>
        <dbReference type="Proteomes" id="UP000265180"/>
    </source>
</evidence>
<dbReference type="Ensembl" id="ENSORLT00020004414.1">
    <property type="protein sequence ID" value="ENSORLP00020006541.1"/>
    <property type="gene ID" value="ENSORLG00020007427.1"/>
</dbReference>
<accession>A0A3P9KDP2</accession>
<dbReference type="InterPro" id="IPR001680">
    <property type="entry name" value="WD40_rpt"/>
</dbReference>
<dbReference type="InterPro" id="IPR051242">
    <property type="entry name" value="WD-EF-hand_domain"/>
</dbReference>
<dbReference type="PANTHER" id="PTHR44324:SF4">
    <property type="entry name" value="WD40 REPEAT DOMAIN 95"/>
    <property type="match status" value="1"/>
</dbReference>
<protein>
    <submittedName>
        <fullName evidence="4">Uncharacterized protein</fullName>
    </submittedName>
</protein>
<organism evidence="4 5">
    <name type="scientific">Oryzias latipes</name>
    <name type="common">Japanese rice fish</name>
    <name type="synonym">Japanese killifish</name>
    <dbReference type="NCBI Taxonomy" id="8090"/>
    <lineage>
        <taxon>Eukaryota</taxon>
        <taxon>Metazoa</taxon>
        <taxon>Chordata</taxon>
        <taxon>Craniata</taxon>
        <taxon>Vertebrata</taxon>
        <taxon>Euteleostomi</taxon>
        <taxon>Actinopterygii</taxon>
        <taxon>Neopterygii</taxon>
        <taxon>Teleostei</taxon>
        <taxon>Neoteleostei</taxon>
        <taxon>Acanthomorphata</taxon>
        <taxon>Ovalentaria</taxon>
        <taxon>Atherinomorphae</taxon>
        <taxon>Beloniformes</taxon>
        <taxon>Adrianichthyidae</taxon>
        <taxon>Oryziinae</taxon>
        <taxon>Oryzias</taxon>
    </lineage>
</organism>
<keyword evidence="1 3" id="KW-0853">WD repeat</keyword>
<reference key="1">
    <citation type="journal article" date="2007" name="Nature">
        <title>The medaka draft genome and insights into vertebrate genome evolution.</title>
        <authorList>
            <person name="Kasahara M."/>
            <person name="Naruse K."/>
            <person name="Sasaki S."/>
            <person name="Nakatani Y."/>
            <person name="Qu W."/>
            <person name="Ahsan B."/>
            <person name="Yamada T."/>
            <person name="Nagayasu Y."/>
            <person name="Doi K."/>
            <person name="Kasai Y."/>
            <person name="Jindo T."/>
            <person name="Kobayashi D."/>
            <person name="Shimada A."/>
            <person name="Toyoda A."/>
            <person name="Kuroki Y."/>
            <person name="Fujiyama A."/>
            <person name="Sasaki T."/>
            <person name="Shimizu A."/>
            <person name="Asakawa S."/>
            <person name="Shimizu N."/>
            <person name="Hashimoto S."/>
            <person name="Yang J."/>
            <person name="Lee Y."/>
            <person name="Matsushima K."/>
            <person name="Sugano S."/>
            <person name="Sakaizumi M."/>
            <person name="Narita T."/>
            <person name="Ohishi K."/>
            <person name="Haga S."/>
            <person name="Ohta F."/>
            <person name="Nomoto H."/>
            <person name="Nogata K."/>
            <person name="Morishita T."/>
            <person name="Endo T."/>
            <person name="Shin-I T."/>
            <person name="Takeda H."/>
            <person name="Morishita S."/>
            <person name="Kohara Y."/>
        </authorList>
    </citation>
    <scope>NUCLEOTIDE SEQUENCE [LARGE SCALE GENOMIC DNA]</scope>
    <source>
        <strain>Hd-rR</strain>
    </source>
</reference>
<dbReference type="AlphaFoldDB" id="A0A3P9KDP2"/>
<reference evidence="4" key="4">
    <citation type="submission" date="2025-09" db="UniProtKB">
        <authorList>
            <consortium name="Ensembl"/>
        </authorList>
    </citation>
    <scope>IDENTIFICATION</scope>
    <source>
        <strain evidence="4">HNI</strain>
    </source>
</reference>
<dbReference type="Proteomes" id="UP000265180">
    <property type="component" value="Chromosome 13"/>
</dbReference>
<dbReference type="PROSITE" id="PS50294">
    <property type="entry name" value="WD_REPEATS_REGION"/>
    <property type="match status" value="1"/>
</dbReference>
<sequence length="455" mass="51373">MTFSVSHLLCGLEFLISGGDDGVLRIWVLDKKFCQYELRAHCSPIVSVKYSVSERTFFSVSTDKNVRIWNELDLTCLQSFFVDCLKTKTISAVCYEEHNNELVLADKELARCLGQGTDVFKQRIPSHDQPLWDVIYNSQFKQLVSLSLDACIRVWDFLTGEFLLEFSALSNVFMKPVAIMFDPTNRKLLVLSKDKEIAYWNFNNGKEIEVLPLKVPNHVTGLIQERDTLFISALNCKTIFALDLQNGNHKYLQHPLLKDTCAMELHKDTLITISSDGNAVAWDLENYRVCYKSMGGVVSTSLKTRTTNRKTDILLVSHGGFVFAWSIQRHGGVIAKFRAVTKDSAKITCMTTSKTEKILLTGDSTGRLCLWDIQGFTDRTQSESVQHKALEECVLAEQSHVVTCTIPPVASSDASLGLFYMDVALQGERHQHLCHALEHWCKLARPRKAQDTCEG</sequence>
<name>A0A3P9KDP2_ORYLA</name>
<reference evidence="4 5" key="2">
    <citation type="submission" date="2017-04" db="EMBL/GenBank/DDBJ databases">
        <title>CpG methylation of centromeres and impact of large insertions on vertebrate speciation.</title>
        <authorList>
            <person name="Ichikawa K."/>
            <person name="Yoshimura J."/>
            <person name="Morishita S."/>
        </authorList>
    </citation>
    <scope>NUCLEOTIDE SEQUENCE</scope>
    <source>
        <strain evidence="4 5">HNI</strain>
    </source>
</reference>
<dbReference type="Pfam" id="PF00400">
    <property type="entry name" value="WD40"/>
    <property type="match status" value="3"/>
</dbReference>
<evidence type="ECO:0000256" key="3">
    <source>
        <dbReference type="PROSITE-ProRule" id="PRU00221"/>
    </source>
</evidence>
<dbReference type="InterPro" id="IPR019775">
    <property type="entry name" value="WD40_repeat_CS"/>
</dbReference>
<evidence type="ECO:0000313" key="4">
    <source>
        <dbReference type="Ensembl" id="ENSORLP00020006541.1"/>
    </source>
</evidence>